<keyword evidence="7" id="KW-0732">Signal</keyword>
<evidence type="ECO:0000256" key="7">
    <source>
        <dbReference type="SAM" id="SignalP"/>
    </source>
</evidence>
<keyword evidence="4 6" id="KW-1133">Transmembrane helix</keyword>
<dbReference type="EMBL" id="BAAARY010000009">
    <property type="protein sequence ID" value="GAA2523485.1"/>
    <property type="molecule type" value="Genomic_DNA"/>
</dbReference>
<evidence type="ECO:0000259" key="8">
    <source>
        <dbReference type="Pfam" id="PF13190"/>
    </source>
</evidence>
<accession>A0ABN3NIS4</accession>
<feature type="chain" id="PRO_5045234306" evidence="7">
    <location>
        <begin position="29"/>
        <end position="122"/>
    </location>
</feature>
<dbReference type="Pfam" id="PF13190">
    <property type="entry name" value="PDGLE"/>
    <property type="match status" value="1"/>
</dbReference>
<protein>
    <submittedName>
        <fullName evidence="9">PDGLE domain-containing protein</fullName>
    </submittedName>
</protein>
<dbReference type="RefSeq" id="WP_344171968.1">
    <property type="nucleotide sequence ID" value="NZ_BAAARY010000009.1"/>
</dbReference>
<organism evidence="9 10">
    <name type="scientific">Pilimelia columellifera subsp. columellifera</name>
    <dbReference type="NCBI Taxonomy" id="706583"/>
    <lineage>
        <taxon>Bacteria</taxon>
        <taxon>Bacillati</taxon>
        <taxon>Actinomycetota</taxon>
        <taxon>Actinomycetes</taxon>
        <taxon>Micromonosporales</taxon>
        <taxon>Micromonosporaceae</taxon>
        <taxon>Pilimelia</taxon>
    </lineage>
</organism>
<evidence type="ECO:0000313" key="10">
    <source>
        <dbReference type="Proteomes" id="UP001499978"/>
    </source>
</evidence>
<feature type="domain" description="PDGLE" evidence="8">
    <location>
        <begin position="6"/>
        <end position="107"/>
    </location>
</feature>
<evidence type="ECO:0000256" key="5">
    <source>
        <dbReference type="ARBA" id="ARBA00023136"/>
    </source>
</evidence>
<keyword evidence="5 6" id="KW-0472">Membrane</keyword>
<keyword evidence="2" id="KW-1003">Cell membrane</keyword>
<evidence type="ECO:0000313" key="9">
    <source>
        <dbReference type="EMBL" id="GAA2523485.1"/>
    </source>
</evidence>
<evidence type="ECO:0000256" key="4">
    <source>
        <dbReference type="ARBA" id="ARBA00022989"/>
    </source>
</evidence>
<proteinExistence type="predicted"/>
<dbReference type="InterPro" id="IPR025937">
    <property type="entry name" value="PDGLE_dom"/>
</dbReference>
<name>A0ABN3NIS4_9ACTN</name>
<comment type="caution">
    <text evidence="9">The sequence shown here is derived from an EMBL/GenBank/DDBJ whole genome shotgun (WGS) entry which is preliminary data.</text>
</comment>
<keyword evidence="10" id="KW-1185">Reference proteome</keyword>
<evidence type="ECO:0000256" key="3">
    <source>
        <dbReference type="ARBA" id="ARBA00022692"/>
    </source>
</evidence>
<feature type="transmembrane region" description="Helical" evidence="6">
    <location>
        <begin position="80"/>
        <end position="105"/>
    </location>
</feature>
<reference evidence="9 10" key="1">
    <citation type="journal article" date="2019" name="Int. J. Syst. Evol. Microbiol.">
        <title>The Global Catalogue of Microorganisms (GCM) 10K type strain sequencing project: providing services to taxonomists for standard genome sequencing and annotation.</title>
        <authorList>
            <consortium name="The Broad Institute Genomics Platform"/>
            <consortium name="The Broad Institute Genome Sequencing Center for Infectious Disease"/>
            <person name="Wu L."/>
            <person name="Ma J."/>
        </authorList>
    </citation>
    <scope>NUCLEOTIDE SEQUENCE [LARGE SCALE GENOMIC DNA]</scope>
    <source>
        <strain evidence="9 10">JCM 3367</strain>
    </source>
</reference>
<feature type="signal peptide" evidence="7">
    <location>
        <begin position="1"/>
        <end position="28"/>
    </location>
</feature>
<dbReference type="Proteomes" id="UP001499978">
    <property type="component" value="Unassembled WGS sequence"/>
</dbReference>
<gene>
    <name evidence="9" type="ORF">GCM10010201_22240</name>
</gene>
<keyword evidence="3 6" id="KW-0812">Transmembrane</keyword>
<evidence type="ECO:0000256" key="1">
    <source>
        <dbReference type="ARBA" id="ARBA00004236"/>
    </source>
</evidence>
<evidence type="ECO:0000256" key="6">
    <source>
        <dbReference type="SAM" id="Phobius"/>
    </source>
</evidence>
<comment type="subcellular location">
    <subcellularLocation>
        <location evidence="1">Cell membrane</location>
    </subcellularLocation>
</comment>
<evidence type="ECO:0000256" key="2">
    <source>
        <dbReference type="ARBA" id="ARBA00022475"/>
    </source>
</evidence>
<sequence>MKRTSWFIAGGLLVSLLLAGVLSNFASASPDGLESALHEGCVLAEDGTIVGGDCVARRAGEHELAGPFADYSVTGVESPFLGTAVAGGVGVLLTFAVGGGLFWLVRRPSRRTPAGPAGQPES</sequence>